<evidence type="ECO:0000313" key="1">
    <source>
        <dbReference type="EMBL" id="GEO72180.1"/>
    </source>
</evidence>
<organism evidence="1 2">
    <name type="scientific">Levilactobacillus zymae</name>
    <dbReference type="NCBI Taxonomy" id="267363"/>
    <lineage>
        <taxon>Bacteria</taxon>
        <taxon>Bacillati</taxon>
        <taxon>Bacillota</taxon>
        <taxon>Bacilli</taxon>
        <taxon>Lactobacillales</taxon>
        <taxon>Lactobacillaceae</taxon>
        <taxon>Levilactobacillus</taxon>
    </lineage>
</organism>
<accession>A0ABQ0WWC4</accession>
<protein>
    <recommendedName>
        <fullName evidence="3">Helix-turn-helix domain-containing protein</fullName>
    </recommendedName>
</protein>
<evidence type="ECO:0008006" key="3">
    <source>
        <dbReference type="Google" id="ProtNLM"/>
    </source>
</evidence>
<dbReference type="EMBL" id="BJZK01000015">
    <property type="protein sequence ID" value="GEO72180.1"/>
    <property type="molecule type" value="Genomic_DNA"/>
</dbReference>
<dbReference type="Proteomes" id="UP000321794">
    <property type="component" value="Unassembled WGS sequence"/>
</dbReference>
<reference evidence="1 2" key="1">
    <citation type="submission" date="2019-07" db="EMBL/GenBank/DDBJ databases">
        <title>Whole genome shotgun sequence of Lactobacillus zymae NBRC 107157.</title>
        <authorList>
            <person name="Hosoyama A."/>
            <person name="Uohara A."/>
            <person name="Ohji S."/>
            <person name="Ichikawa N."/>
        </authorList>
    </citation>
    <scope>NUCLEOTIDE SEQUENCE [LARGE SCALE GENOMIC DNA]</scope>
    <source>
        <strain evidence="1 2">NBRC 107157</strain>
    </source>
</reference>
<gene>
    <name evidence="1" type="ORF">LZY01_13480</name>
</gene>
<proteinExistence type="predicted"/>
<keyword evidence="2" id="KW-1185">Reference proteome</keyword>
<name>A0ABQ0WWC4_9LACO</name>
<sequence length="91" mass="10181">MSVEIPLELSDQAIQQIGTVMQAMAVRAFREAGERQQFNPYMTKTEAAKYLHVSPVTLAAFIRQGLRVTIVGNICRISRVSADQFMTAHQL</sequence>
<comment type="caution">
    <text evidence="1">The sequence shown here is derived from an EMBL/GenBank/DDBJ whole genome shotgun (WGS) entry which is preliminary data.</text>
</comment>
<evidence type="ECO:0000313" key="2">
    <source>
        <dbReference type="Proteomes" id="UP000321794"/>
    </source>
</evidence>